<organism evidence="2 3">
    <name type="scientific">Mytilus galloprovincialis</name>
    <name type="common">Mediterranean mussel</name>
    <dbReference type="NCBI Taxonomy" id="29158"/>
    <lineage>
        <taxon>Eukaryota</taxon>
        <taxon>Metazoa</taxon>
        <taxon>Spiralia</taxon>
        <taxon>Lophotrochozoa</taxon>
        <taxon>Mollusca</taxon>
        <taxon>Bivalvia</taxon>
        <taxon>Autobranchia</taxon>
        <taxon>Pteriomorphia</taxon>
        <taxon>Mytilida</taxon>
        <taxon>Mytiloidea</taxon>
        <taxon>Mytilidae</taxon>
        <taxon>Mytilinae</taxon>
        <taxon>Mytilus</taxon>
    </lineage>
</organism>
<dbReference type="Pfam" id="PF00078">
    <property type="entry name" value="RVT_1"/>
    <property type="match status" value="1"/>
</dbReference>
<accession>A0A8B6GQ11</accession>
<evidence type="ECO:0000313" key="3">
    <source>
        <dbReference type="Proteomes" id="UP000596742"/>
    </source>
</evidence>
<dbReference type="Proteomes" id="UP000596742">
    <property type="component" value="Unassembled WGS sequence"/>
</dbReference>
<evidence type="ECO:0000259" key="1">
    <source>
        <dbReference type="PROSITE" id="PS50878"/>
    </source>
</evidence>
<comment type="caution">
    <text evidence="2">The sequence shown here is derived from an EMBL/GenBank/DDBJ whole genome shotgun (WGS) entry which is preliminary data.</text>
</comment>
<evidence type="ECO:0000313" key="2">
    <source>
        <dbReference type="EMBL" id="VDI67836.1"/>
    </source>
</evidence>
<proteinExistence type="predicted"/>
<keyword evidence="3" id="KW-1185">Reference proteome</keyword>
<dbReference type="PANTHER" id="PTHR19446">
    <property type="entry name" value="REVERSE TRANSCRIPTASES"/>
    <property type="match status" value="1"/>
</dbReference>
<reference evidence="2" key="1">
    <citation type="submission" date="2018-11" db="EMBL/GenBank/DDBJ databases">
        <authorList>
            <person name="Alioto T."/>
            <person name="Alioto T."/>
        </authorList>
    </citation>
    <scope>NUCLEOTIDE SEQUENCE</scope>
</reference>
<name>A0A8B6GQ11_MYTGA</name>
<dbReference type="OrthoDB" id="8052711at2759"/>
<dbReference type="PROSITE" id="PS50878">
    <property type="entry name" value="RT_POL"/>
    <property type="match status" value="1"/>
</dbReference>
<feature type="domain" description="Reverse transcriptase" evidence="1">
    <location>
        <begin position="1"/>
        <end position="310"/>
    </location>
</feature>
<sequence>MQRKTPLTNTKILKLNKKTAEDGPSIMNIWQEHFQQLATPTLEENFDTEKLELVEIQNNIIESIEREKGQGIDLVNVKEVNKAIEKLKAGKAPDEDGISAEHYKHGMEEIELTLYLATYKTPCKWGLTEGVSSLCAAFLTSEAIEESKKLKILLILITLDAEKAFDKLNHEILFNKLYHYGIKRKLWILLRNLYKGMSIKVKWEGQCTEDVMVLQGIQQGAKLSTALYKCYNNVILDSILKSGLGACIGDIQVPAPPCADDIAALANRTADAQGILDIVQHHTSRDLVKINPTKSEAVLYNAKGSNISTL</sequence>
<protein>
    <recommendedName>
        <fullName evidence="1">Reverse transcriptase domain-containing protein</fullName>
    </recommendedName>
</protein>
<dbReference type="AlphaFoldDB" id="A0A8B6GQ11"/>
<dbReference type="EMBL" id="UYJE01008845">
    <property type="protein sequence ID" value="VDI67836.1"/>
    <property type="molecule type" value="Genomic_DNA"/>
</dbReference>
<gene>
    <name evidence="2" type="ORF">MGAL_10B056370</name>
</gene>
<dbReference type="InterPro" id="IPR000477">
    <property type="entry name" value="RT_dom"/>
</dbReference>